<dbReference type="GO" id="GO:0005524">
    <property type="term" value="F:ATP binding"/>
    <property type="evidence" value="ECO:0007669"/>
    <property type="project" value="InterPro"/>
</dbReference>
<dbReference type="SUPFAM" id="SSF56112">
    <property type="entry name" value="Protein kinase-like (PK-like)"/>
    <property type="match status" value="1"/>
</dbReference>
<proteinExistence type="predicted"/>
<evidence type="ECO:0000259" key="1">
    <source>
        <dbReference type="PROSITE" id="PS50011"/>
    </source>
</evidence>
<accession>A0AAW1PMA4</accession>
<dbReference type="PROSITE" id="PS50011">
    <property type="entry name" value="PROTEIN_KINASE_DOM"/>
    <property type="match status" value="1"/>
</dbReference>
<feature type="domain" description="Protein kinase" evidence="1">
    <location>
        <begin position="1"/>
        <end position="79"/>
    </location>
</feature>
<protein>
    <recommendedName>
        <fullName evidence="1">Protein kinase domain-containing protein</fullName>
    </recommendedName>
</protein>
<dbReference type="Proteomes" id="UP001465755">
    <property type="component" value="Unassembled WGS sequence"/>
</dbReference>
<keyword evidence="3" id="KW-1185">Reference proteome</keyword>
<gene>
    <name evidence="2" type="ORF">WJX73_007549</name>
</gene>
<dbReference type="GO" id="GO:0004672">
    <property type="term" value="F:protein kinase activity"/>
    <property type="evidence" value="ECO:0007669"/>
    <property type="project" value="InterPro"/>
</dbReference>
<name>A0AAW1PMA4_9CHLO</name>
<dbReference type="AlphaFoldDB" id="A0AAW1PMA4"/>
<dbReference type="Gene3D" id="1.10.510.10">
    <property type="entry name" value="Transferase(Phosphotransferase) domain 1"/>
    <property type="match status" value="1"/>
</dbReference>
<reference evidence="2 3" key="1">
    <citation type="journal article" date="2024" name="Nat. Commun.">
        <title>Phylogenomics reveals the evolutionary origins of lichenization in chlorophyte algae.</title>
        <authorList>
            <person name="Puginier C."/>
            <person name="Libourel C."/>
            <person name="Otte J."/>
            <person name="Skaloud P."/>
            <person name="Haon M."/>
            <person name="Grisel S."/>
            <person name="Petersen M."/>
            <person name="Berrin J.G."/>
            <person name="Delaux P.M."/>
            <person name="Dal Grande F."/>
            <person name="Keller J."/>
        </authorList>
    </citation>
    <scope>NUCLEOTIDE SEQUENCE [LARGE SCALE GENOMIC DNA]</scope>
    <source>
        <strain evidence="2 3">SAG 2036</strain>
    </source>
</reference>
<organism evidence="2 3">
    <name type="scientific">Symbiochloris irregularis</name>
    <dbReference type="NCBI Taxonomy" id="706552"/>
    <lineage>
        <taxon>Eukaryota</taxon>
        <taxon>Viridiplantae</taxon>
        <taxon>Chlorophyta</taxon>
        <taxon>core chlorophytes</taxon>
        <taxon>Trebouxiophyceae</taxon>
        <taxon>Trebouxiales</taxon>
        <taxon>Trebouxiaceae</taxon>
        <taxon>Symbiochloris</taxon>
    </lineage>
</organism>
<dbReference type="EMBL" id="JALJOQ010000013">
    <property type="protein sequence ID" value="KAK9810910.1"/>
    <property type="molecule type" value="Genomic_DNA"/>
</dbReference>
<comment type="caution">
    <text evidence="2">The sequence shown here is derived from an EMBL/GenBank/DDBJ whole genome shotgun (WGS) entry which is preliminary data.</text>
</comment>
<sequence>MSAALSYEERVELVRAVRKIHAAGILHRDLHCDAVMRVPNTRHFRIVDFSSAIVEPSQGDCRHELLWFAKLLAVREGDL</sequence>
<evidence type="ECO:0000313" key="3">
    <source>
        <dbReference type="Proteomes" id="UP001465755"/>
    </source>
</evidence>
<dbReference type="InterPro" id="IPR011009">
    <property type="entry name" value="Kinase-like_dom_sf"/>
</dbReference>
<dbReference type="InterPro" id="IPR000719">
    <property type="entry name" value="Prot_kinase_dom"/>
</dbReference>
<evidence type="ECO:0000313" key="2">
    <source>
        <dbReference type="EMBL" id="KAK9810910.1"/>
    </source>
</evidence>